<keyword evidence="5" id="KW-0496">Mitochondrion</keyword>
<dbReference type="GO" id="GO:0006915">
    <property type="term" value="P:apoptotic process"/>
    <property type="evidence" value="ECO:0007669"/>
    <property type="project" value="InterPro"/>
</dbReference>
<dbReference type="PANTHER" id="PTHR12810">
    <property type="entry name" value="MITOCHONDRIAL 28S RIBOSOMAL PROTEIN S29"/>
    <property type="match status" value="1"/>
</dbReference>
<evidence type="ECO:0000256" key="7">
    <source>
        <dbReference type="ARBA" id="ARBA00035140"/>
    </source>
</evidence>
<dbReference type="Pfam" id="PF10236">
    <property type="entry name" value="DAP3"/>
    <property type="match status" value="1"/>
</dbReference>
<organism evidence="8 9">
    <name type="scientific">Eptatretus burgeri</name>
    <name type="common">Inshore hagfish</name>
    <dbReference type="NCBI Taxonomy" id="7764"/>
    <lineage>
        <taxon>Eukaryota</taxon>
        <taxon>Metazoa</taxon>
        <taxon>Chordata</taxon>
        <taxon>Craniata</taxon>
        <taxon>Vertebrata</taxon>
        <taxon>Cyclostomata</taxon>
        <taxon>Myxini</taxon>
        <taxon>Myxiniformes</taxon>
        <taxon>Myxinidae</taxon>
        <taxon>Eptatretinae</taxon>
        <taxon>Eptatretus</taxon>
    </lineage>
</organism>
<evidence type="ECO:0000256" key="1">
    <source>
        <dbReference type="ARBA" id="ARBA00004173"/>
    </source>
</evidence>
<dbReference type="PRINTS" id="PR01716">
    <property type="entry name" value="DEATHASSOCP3"/>
</dbReference>
<keyword evidence="3" id="KW-0809">Transit peptide</keyword>
<comment type="similarity">
    <text evidence="2">Belongs to the mitochondrion-specific ribosomal protein mS29 family.</text>
</comment>
<dbReference type="AlphaFoldDB" id="A0A8C4N7U6"/>
<proteinExistence type="inferred from homology"/>
<dbReference type="InterPro" id="IPR019368">
    <property type="entry name" value="Ribosomal_mS29"/>
</dbReference>
<evidence type="ECO:0000313" key="9">
    <source>
        <dbReference type="Proteomes" id="UP000694388"/>
    </source>
</evidence>
<dbReference type="GeneTree" id="ENSGT00390000015248"/>
<dbReference type="GO" id="GO:0005763">
    <property type="term" value="C:mitochondrial small ribosomal subunit"/>
    <property type="evidence" value="ECO:0007669"/>
    <property type="project" value="TreeGrafter"/>
</dbReference>
<reference evidence="8" key="2">
    <citation type="submission" date="2025-09" db="UniProtKB">
        <authorList>
            <consortium name="Ensembl"/>
        </authorList>
    </citation>
    <scope>IDENTIFICATION</scope>
</reference>
<dbReference type="Proteomes" id="UP000694388">
    <property type="component" value="Unplaced"/>
</dbReference>
<dbReference type="PANTHER" id="PTHR12810:SF0">
    <property type="entry name" value="SMALL RIBOSOMAL SUBUNIT PROTEIN MS29"/>
    <property type="match status" value="1"/>
</dbReference>
<evidence type="ECO:0000256" key="5">
    <source>
        <dbReference type="ARBA" id="ARBA00023128"/>
    </source>
</evidence>
<reference evidence="8" key="1">
    <citation type="submission" date="2025-08" db="UniProtKB">
        <authorList>
            <consortium name="Ensembl"/>
        </authorList>
    </citation>
    <scope>IDENTIFICATION</scope>
</reference>
<protein>
    <recommendedName>
        <fullName evidence="7">Small ribosomal subunit protein mS29</fullName>
    </recommendedName>
</protein>
<dbReference type="InterPro" id="IPR008092">
    <property type="entry name" value="Ribosomal_mS29_met"/>
</dbReference>
<accession>A0A8C4N7U6</accession>
<comment type="subcellular location">
    <subcellularLocation>
        <location evidence="1">Mitochondrion</location>
    </subcellularLocation>
</comment>
<dbReference type="Ensembl" id="ENSEBUT00000003268.1">
    <property type="protein sequence ID" value="ENSEBUP00000002907.1"/>
    <property type="gene ID" value="ENSEBUG00000002169.1"/>
</dbReference>
<evidence type="ECO:0000256" key="4">
    <source>
        <dbReference type="ARBA" id="ARBA00022980"/>
    </source>
</evidence>
<name>A0A8C4N7U6_EPTBU</name>
<sequence>MHLGMYYTVPPEVEAFNEACIMIREPALELISYLSSANYSLPAARYLIYGKKGSGKSITLNHIVHYCATQGWLTVHVPDAHLWVKNCRDLLPSTYRQGRYDQPTQAVNWLRKFRISNEKFLKEVTLMLHSHFYPTRHLTFSFFTSFLKKQSRAHPPKVEADCESKWSRPKFICLLIPPIVAVSPCGHCLTLLTQAFQMCCPSLPHVLPLWTSTISSTHADYFPFRSYLDHCYSFLCYSCYLLQAPLPTPNIPPG</sequence>
<evidence type="ECO:0000313" key="8">
    <source>
        <dbReference type="Ensembl" id="ENSEBUP00000002907.1"/>
    </source>
</evidence>
<keyword evidence="9" id="KW-1185">Reference proteome</keyword>
<dbReference type="GO" id="GO:0003735">
    <property type="term" value="F:structural constituent of ribosome"/>
    <property type="evidence" value="ECO:0007669"/>
    <property type="project" value="TreeGrafter"/>
</dbReference>
<keyword evidence="4" id="KW-0689">Ribosomal protein</keyword>
<evidence type="ECO:0000256" key="2">
    <source>
        <dbReference type="ARBA" id="ARBA00009863"/>
    </source>
</evidence>
<evidence type="ECO:0000256" key="3">
    <source>
        <dbReference type="ARBA" id="ARBA00022946"/>
    </source>
</evidence>
<keyword evidence="6" id="KW-0687">Ribonucleoprotein</keyword>
<evidence type="ECO:0000256" key="6">
    <source>
        <dbReference type="ARBA" id="ARBA00023274"/>
    </source>
</evidence>